<evidence type="ECO:0000313" key="1">
    <source>
        <dbReference type="EMBL" id="MBM7614312.1"/>
    </source>
</evidence>
<accession>A0ABS2NNB1</accession>
<comment type="caution">
    <text evidence="1">The sequence shown here is derived from an EMBL/GenBank/DDBJ whole genome shotgun (WGS) entry which is preliminary data.</text>
</comment>
<proteinExistence type="predicted"/>
<protein>
    <recommendedName>
        <fullName evidence="3">DUF2642 domain-containing protein</fullName>
    </recommendedName>
</protein>
<keyword evidence="2" id="KW-1185">Reference proteome</keyword>
<dbReference type="Proteomes" id="UP001314796">
    <property type="component" value="Unassembled WGS sequence"/>
</dbReference>
<sequence>MYHQPCQNPMMPYNDYNNYNYYNKMMIYYTALVDPCVIETLKTVIGQSVVIETVRGNLQGILADVQPDHIVVQTGNNGATFFVRIQQIVSIMPD</sequence>
<dbReference type="EMBL" id="JAFBEE010000003">
    <property type="protein sequence ID" value="MBM7614312.1"/>
    <property type="molecule type" value="Genomic_DNA"/>
</dbReference>
<name>A0ABS2NNB1_9FIRM</name>
<dbReference type="Pfam" id="PF10842">
    <property type="entry name" value="DUF2642"/>
    <property type="match status" value="1"/>
</dbReference>
<reference evidence="1 2" key="1">
    <citation type="submission" date="2021-01" db="EMBL/GenBank/DDBJ databases">
        <title>Genomic Encyclopedia of Type Strains, Phase IV (KMG-IV): sequencing the most valuable type-strain genomes for metagenomic binning, comparative biology and taxonomic classification.</title>
        <authorList>
            <person name="Goeker M."/>
        </authorList>
    </citation>
    <scope>NUCLEOTIDE SEQUENCE [LARGE SCALE GENOMIC DNA]</scope>
    <source>
        <strain evidence="1 2">DSM 25890</strain>
    </source>
</reference>
<evidence type="ECO:0008006" key="3">
    <source>
        <dbReference type="Google" id="ProtNLM"/>
    </source>
</evidence>
<evidence type="ECO:0000313" key="2">
    <source>
        <dbReference type="Proteomes" id="UP001314796"/>
    </source>
</evidence>
<dbReference type="InterPro" id="IPR020139">
    <property type="entry name" value="DUF2642"/>
</dbReference>
<organism evidence="1 2">
    <name type="scientific">Alkaliphilus hydrothermalis</name>
    <dbReference type="NCBI Taxonomy" id="1482730"/>
    <lineage>
        <taxon>Bacteria</taxon>
        <taxon>Bacillati</taxon>
        <taxon>Bacillota</taxon>
        <taxon>Clostridia</taxon>
        <taxon>Peptostreptococcales</taxon>
        <taxon>Natronincolaceae</taxon>
        <taxon>Alkaliphilus</taxon>
    </lineage>
</organism>
<dbReference type="RefSeq" id="WP_204400586.1">
    <property type="nucleotide sequence ID" value="NZ_JAFBEE010000003.1"/>
</dbReference>
<gene>
    <name evidence="1" type="ORF">JOC73_000823</name>
</gene>